<evidence type="ECO:0000256" key="4">
    <source>
        <dbReference type="ARBA" id="ARBA00023136"/>
    </source>
</evidence>
<evidence type="ECO:0000256" key="3">
    <source>
        <dbReference type="ARBA" id="ARBA00022729"/>
    </source>
</evidence>
<dbReference type="AlphaFoldDB" id="A0A6N8L3K0"/>
<feature type="chain" id="PRO_5026850205" evidence="6">
    <location>
        <begin position="23"/>
        <end position="526"/>
    </location>
</feature>
<dbReference type="Gene3D" id="1.25.40.390">
    <property type="match status" value="1"/>
</dbReference>
<keyword evidence="5" id="KW-0998">Cell outer membrane</keyword>
<name>A0A6N8L3K0_9SPHI</name>
<evidence type="ECO:0000256" key="6">
    <source>
        <dbReference type="SAM" id="SignalP"/>
    </source>
</evidence>
<accession>A0A6N8L3K0</accession>
<evidence type="ECO:0000256" key="5">
    <source>
        <dbReference type="ARBA" id="ARBA00023237"/>
    </source>
</evidence>
<keyword evidence="4" id="KW-0472">Membrane</keyword>
<protein>
    <submittedName>
        <fullName evidence="8">RagB/SusD family nutrient uptake outer membrane protein</fullName>
    </submittedName>
</protein>
<dbReference type="InterPro" id="IPR012944">
    <property type="entry name" value="SusD_RagB_dom"/>
</dbReference>
<dbReference type="SUPFAM" id="SSF48452">
    <property type="entry name" value="TPR-like"/>
    <property type="match status" value="1"/>
</dbReference>
<dbReference type="OrthoDB" id="9783641at2"/>
<gene>
    <name evidence="8" type="ORF">GQF63_18085</name>
</gene>
<dbReference type="GO" id="GO:0009279">
    <property type="term" value="C:cell outer membrane"/>
    <property type="evidence" value="ECO:0007669"/>
    <property type="project" value="UniProtKB-SubCell"/>
</dbReference>
<comment type="similarity">
    <text evidence="2">Belongs to the SusD family.</text>
</comment>
<dbReference type="Gene3D" id="1.25.40.10">
    <property type="entry name" value="Tetratricopeptide repeat domain"/>
    <property type="match status" value="1"/>
</dbReference>
<evidence type="ECO:0000313" key="8">
    <source>
        <dbReference type="EMBL" id="MVZ63936.1"/>
    </source>
</evidence>
<evidence type="ECO:0000256" key="2">
    <source>
        <dbReference type="ARBA" id="ARBA00006275"/>
    </source>
</evidence>
<sequence>MKRYIKNSIWGAMLVLAVSSCSQDLLDLSPKNDITADQVYKSEQGYKEAFLKLYGSLAMTSGGGEGASDLAGIDAGQSDFFRLYWNIQQLTSDETLCGWNDPGVPDMVYGTPDADNIMVKGLYTRTLYTITVANEFLRESTPEKLAARSISNTAAIDEYRAEARFIRAYQYWILLDLFGNPPFITEENVIGKESPKQIQRADLFKYVEQELLAIEPIIKKAKQNEYGRADQGAVWTLLTRLYLNAQVYTGTGKYTEAITYANKIINGGYALSSSYANLFLEDNYSTAKNEIIFSINYDGVKTRNFGGTTFLINSLINGEMIPTNFGVPTGGWGGNRSTKVVPQAFGDYSGNTDKRAMFFGDKLENDELGEFKDGLRVTKFKNVKSNGQPGASQGGTFSSLDFPLFRLADVYLMYAEAVLRGGTGGSTAQAVNYFNQIRTRAYGNATGNVSAITLLDILNERGRELYFEGYRRTDLIRFGRFTGSTYTWPWKGGVKDGRSIEDFRALLPLPATDVIANPNLTQNQGY</sequence>
<organism evidence="8 9">
    <name type="scientific">Sphingobacterium humi</name>
    <dbReference type="NCBI Taxonomy" id="1796905"/>
    <lineage>
        <taxon>Bacteria</taxon>
        <taxon>Pseudomonadati</taxon>
        <taxon>Bacteroidota</taxon>
        <taxon>Sphingobacteriia</taxon>
        <taxon>Sphingobacteriales</taxon>
        <taxon>Sphingobacteriaceae</taxon>
        <taxon>Sphingobacterium</taxon>
    </lineage>
</organism>
<keyword evidence="3 6" id="KW-0732">Signal</keyword>
<dbReference type="Proteomes" id="UP000435036">
    <property type="component" value="Unassembled WGS sequence"/>
</dbReference>
<feature type="signal peptide" evidence="6">
    <location>
        <begin position="1"/>
        <end position="22"/>
    </location>
</feature>
<comment type="caution">
    <text evidence="8">The sequence shown here is derived from an EMBL/GenBank/DDBJ whole genome shotgun (WGS) entry which is preliminary data.</text>
</comment>
<keyword evidence="9" id="KW-1185">Reference proteome</keyword>
<dbReference type="Gene3D" id="1.10.3780.10">
    <property type="entry name" value="SusD-like"/>
    <property type="match status" value="1"/>
</dbReference>
<proteinExistence type="inferred from homology"/>
<feature type="domain" description="RagB/SusD" evidence="7">
    <location>
        <begin position="370"/>
        <end position="526"/>
    </location>
</feature>
<dbReference type="CDD" id="cd08977">
    <property type="entry name" value="SusD"/>
    <property type="match status" value="1"/>
</dbReference>
<dbReference type="Pfam" id="PF07980">
    <property type="entry name" value="SusD_RagB"/>
    <property type="match status" value="1"/>
</dbReference>
<evidence type="ECO:0000313" key="9">
    <source>
        <dbReference type="Proteomes" id="UP000435036"/>
    </source>
</evidence>
<comment type="subcellular location">
    <subcellularLocation>
        <location evidence="1">Cell outer membrane</location>
    </subcellularLocation>
</comment>
<dbReference type="EMBL" id="WSQA01000017">
    <property type="protein sequence ID" value="MVZ63936.1"/>
    <property type="molecule type" value="Genomic_DNA"/>
</dbReference>
<dbReference type="InterPro" id="IPR011990">
    <property type="entry name" value="TPR-like_helical_dom_sf"/>
</dbReference>
<evidence type="ECO:0000256" key="1">
    <source>
        <dbReference type="ARBA" id="ARBA00004442"/>
    </source>
</evidence>
<dbReference type="PROSITE" id="PS51257">
    <property type="entry name" value="PROKAR_LIPOPROTEIN"/>
    <property type="match status" value="1"/>
</dbReference>
<reference evidence="8 9" key="1">
    <citation type="submission" date="2019-12" db="EMBL/GenBank/DDBJ databases">
        <authorList>
            <person name="Dong K."/>
        </authorList>
    </citation>
    <scope>NUCLEOTIDE SEQUENCE [LARGE SCALE GENOMIC DNA]</scope>
    <source>
        <strain evidence="8 9">JCM 31225</strain>
    </source>
</reference>
<dbReference type="RefSeq" id="WP_160370651.1">
    <property type="nucleotide sequence ID" value="NZ_WSQA01000017.1"/>
</dbReference>
<evidence type="ECO:0000259" key="7">
    <source>
        <dbReference type="Pfam" id="PF07980"/>
    </source>
</evidence>